<evidence type="ECO:0000256" key="5">
    <source>
        <dbReference type="ARBA" id="ARBA00023295"/>
    </source>
</evidence>
<evidence type="ECO:0000256" key="4">
    <source>
        <dbReference type="ARBA" id="ARBA00022801"/>
    </source>
</evidence>
<evidence type="ECO:0000256" key="2">
    <source>
        <dbReference type="ARBA" id="ARBA00006865"/>
    </source>
</evidence>
<dbReference type="Gene3D" id="2.60.120.200">
    <property type="match status" value="1"/>
</dbReference>
<sequence length="344" mass="36733">MSFRSLVLALPFLWTCVTAAPTTPAPPKFSKQKWPFNDTSPVSDFHTTAAAFSLLETYDAGNWLSKFDVQAIGDPTHGYVTYVNQQQALAEGLIKTQNNQVYMGVDTKSVLDPNGAGRKSVRIQSKNAYTHGLVIADFAHIPGSNCGSWPAFWMVGPNWPNRGELDIIEGVNLNTYNQVTLHSSPGCVPTVGAGGQTGHNIGNADCGANGGFVGCGRESNIATSYGTAFNANGGGVYAALWTSSAIKVWYFAARDVPANIRNNNPDPNSWGAPIANFAGCDFDAKFGSMNIIFDITFCGDWAGSVWGSSSCANSNPSCNAYVASQPQSFGDSYWLINSLKVYSV</sequence>
<evidence type="ECO:0000313" key="9">
    <source>
        <dbReference type="Proteomes" id="UP000799291"/>
    </source>
</evidence>
<dbReference type="InterPro" id="IPR013320">
    <property type="entry name" value="ConA-like_dom_sf"/>
</dbReference>
<accession>A0A6G1ISY5</accession>
<feature type="chain" id="PRO_5026256499" description="endo-1,3(4)-beta-glucanase" evidence="6">
    <location>
        <begin position="20"/>
        <end position="344"/>
    </location>
</feature>
<dbReference type="GO" id="GO:0009251">
    <property type="term" value="P:glucan catabolic process"/>
    <property type="evidence" value="ECO:0007669"/>
    <property type="project" value="TreeGrafter"/>
</dbReference>
<dbReference type="PROSITE" id="PS51762">
    <property type="entry name" value="GH16_2"/>
    <property type="match status" value="1"/>
</dbReference>
<reference evidence="8" key="1">
    <citation type="journal article" date="2020" name="Stud. Mycol.">
        <title>101 Dothideomycetes genomes: a test case for predicting lifestyles and emergence of pathogens.</title>
        <authorList>
            <person name="Haridas S."/>
            <person name="Albert R."/>
            <person name="Binder M."/>
            <person name="Bloem J."/>
            <person name="Labutti K."/>
            <person name="Salamov A."/>
            <person name="Andreopoulos B."/>
            <person name="Baker S."/>
            <person name="Barry K."/>
            <person name="Bills G."/>
            <person name="Bluhm B."/>
            <person name="Cannon C."/>
            <person name="Castanera R."/>
            <person name="Culley D."/>
            <person name="Daum C."/>
            <person name="Ezra D."/>
            <person name="Gonzalez J."/>
            <person name="Henrissat B."/>
            <person name="Kuo A."/>
            <person name="Liang C."/>
            <person name="Lipzen A."/>
            <person name="Lutzoni F."/>
            <person name="Magnuson J."/>
            <person name="Mondo S."/>
            <person name="Nolan M."/>
            <person name="Ohm R."/>
            <person name="Pangilinan J."/>
            <person name="Park H.-J."/>
            <person name="Ramirez L."/>
            <person name="Alfaro M."/>
            <person name="Sun H."/>
            <person name="Tritt A."/>
            <person name="Yoshinaga Y."/>
            <person name="Zwiers L.-H."/>
            <person name="Turgeon B."/>
            <person name="Goodwin S."/>
            <person name="Spatafora J."/>
            <person name="Crous P."/>
            <person name="Grigoriev I."/>
        </authorList>
    </citation>
    <scope>NUCLEOTIDE SEQUENCE</scope>
    <source>
        <strain evidence="8">CBS 122367</strain>
    </source>
</reference>
<protein>
    <recommendedName>
        <fullName evidence="3">endo-1,3(4)-beta-glucanase</fullName>
        <ecNumber evidence="3">3.2.1.6</ecNumber>
    </recommendedName>
</protein>
<proteinExistence type="inferred from homology"/>
<organism evidence="8 9">
    <name type="scientific">Lentithecium fluviatile CBS 122367</name>
    <dbReference type="NCBI Taxonomy" id="1168545"/>
    <lineage>
        <taxon>Eukaryota</taxon>
        <taxon>Fungi</taxon>
        <taxon>Dikarya</taxon>
        <taxon>Ascomycota</taxon>
        <taxon>Pezizomycotina</taxon>
        <taxon>Dothideomycetes</taxon>
        <taxon>Pleosporomycetidae</taxon>
        <taxon>Pleosporales</taxon>
        <taxon>Massarineae</taxon>
        <taxon>Lentitheciaceae</taxon>
        <taxon>Lentithecium</taxon>
    </lineage>
</organism>
<dbReference type="PANTHER" id="PTHR10963">
    <property type="entry name" value="GLYCOSYL HYDROLASE-RELATED"/>
    <property type="match status" value="1"/>
</dbReference>
<keyword evidence="5" id="KW-0326">Glycosidase</keyword>
<evidence type="ECO:0000256" key="6">
    <source>
        <dbReference type="SAM" id="SignalP"/>
    </source>
</evidence>
<dbReference type="Proteomes" id="UP000799291">
    <property type="component" value="Unassembled WGS sequence"/>
</dbReference>
<dbReference type="InterPro" id="IPR050546">
    <property type="entry name" value="Glycosyl_Hydrlase_16"/>
</dbReference>
<dbReference type="InterPro" id="IPR000757">
    <property type="entry name" value="Beta-glucanase-like"/>
</dbReference>
<name>A0A6G1ISY5_9PLEO</name>
<comment type="similarity">
    <text evidence="2">Belongs to the glycosyl hydrolase 16 family.</text>
</comment>
<dbReference type="EMBL" id="MU005592">
    <property type="protein sequence ID" value="KAF2681356.1"/>
    <property type="molecule type" value="Genomic_DNA"/>
</dbReference>
<keyword evidence="6" id="KW-0732">Signal</keyword>
<dbReference type="AlphaFoldDB" id="A0A6G1ISY5"/>
<dbReference type="SUPFAM" id="SSF49899">
    <property type="entry name" value="Concanavalin A-like lectins/glucanases"/>
    <property type="match status" value="1"/>
</dbReference>
<evidence type="ECO:0000259" key="7">
    <source>
        <dbReference type="PROSITE" id="PS51762"/>
    </source>
</evidence>
<dbReference type="GO" id="GO:0052861">
    <property type="term" value="F:endo-1,3(4)-beta-glucanase activity"/>
    <property type="evidence" value="ECO:0007669"/>
    <property type="project" value="UniProtKB-EC"/>
</dbReference>
<feature type="domain" description="GH16" evidence="7">
    <location>
        <begin position="18"/>
        <end position="310"/>
    </location>
</feature>
<comment type="catalytic activity">
    <reaction evidence="1">
        <text>Endohydrolysis of (1-&gt;3)- or (1-&gt;4)-linkages in beta-D-glucans when the glucose residue whose reducing group is involved in the linkage to be hydrolyzed is itself substituted at C-3.</text>
        <dbReference type="EC" id="3.2.1.6"/>
    </reaction>
</comment>
<dbReference type="Pfam" id="PF26113">
    <property type="entry name" value="GH16_XgeA"/>
    <property type="match status" value="1"/>
</dbReference>
<gene>
    <name evidence="8" type="ORF">K458DRAFT_444843</name>
</gene>
<dbReference type="EC" id="3.2.1.6" evidence="3"/>
<dbReference type="CDD" id="cd02181">
    <property type="entry name" value="GH16_fungal_Lam16A_glucanase"/>
    <property type="match status" value="1"/>
</dbReference>
<feature type="signal peptide" evidence="6">
    <location>
        <begin position="1"/>
        <end position="19"/>
    </location>
</feature>
<evidence type="ECO:0000256" key="1">
    <source>
        <dbReference type="ARBA" id="ARBA00000124"/>
    </source>
</evidence>
<dbReference type="PANTHER" id="PTHR10963:SF24">
    <property type="entry name" value="GLYCOSIDASE C21B10.07-RELATED"/>
    <property type="match status" value="1"/>
</dbReference>
<keyword evidence="9" id="KW-1185">Reference proteome</keyword>
<dbReference type="FunFam" id="2.60.120.200:FF:000114">
    <property type="entry name" value="Probable endo-1,3(4)-beta-glucanase NFIA_089530"/>
    <property type="match status" value="1"/>
</dbReference>
<evidence type="ECO:0000256" key="3">
    <source>
        <dbReference type="ARBA" id="ARBA00012599"/>
    </source>
</evidence>
<evidence type="ECO:0000313" key="8">
    <source>
        <dbReference type="EMBL" id="KAF2681356.1"/>
    </source>
</evidence>
<dbReference type="OrthoDB" id="192832at2759"/>
<keyword evidence="4 8" id="KW-0378">Hydrolase</keyword>